<dbReference type="AlphaFoldDB" id="A0A347TLL9"/>
<dbReference type="Proteomes" id="UP000224740">
    <property type="component" value="Unassembled WGS sequence"/>
</dbReference>
<dbReference type="InterPro" id="IPR001750">
    <property type="entry name" value="ND/Mrp_TM"/>
</dbReference>
<feature type="transmembrane region" description="Helical" evidence="8">
    <location>
        <begin position="306"/>
        <end position="326"/>
    </location>
</feature>
<dbReference type="Proteomes" id="UP000264693">
    <property type="component" value="Chromosome"/>
</dbReference>
<feature type="transmembrane region" description="Helical" evidence="8">
    <location>
        <begin position="274"/>
        <end position="299"/>
    </location>
</feature>
<evidence type="ECO:0000313" key="10">
    <source>
        <dbReference type="EMBL" id="AXX87497.1"/>
    </source>
</evidence>
<comment type="subcellular location">
    <subcellularLocation>
        <location evidence="1">Cell membrane</location>
        <topology evidence="1">Multi-pass membrane protein</topology>
    </subcellularLocation>
    <subcellularLocation>
        <location evidence="7">Membrane</location>
        <topology evidence="7">Multi-pass membrane protein</topology>
    </subcellularLocation>
</comment>
<dbReference type="InterPro" id="IPR050586">
    <property type="entry name" value="CPA3_Na-H_Antiporter_D"/>
</dbReference>
<keyword evidence="3" id="KW-1003">Cell membrane</keyword>
<keyword evidence="6 8" id="KW-0472">Membrane</keyword>
<evidence type="ECO:0000256" key="7">
    <source>
        <dbReference type="RuleBase" id="RU000320"/>
    </source>
</evidence>
<evidence type="ECO:0000313" key="13">
    <source>
        <dbReference type="Proteomes" id="UP000264693"/>
    </source>
</evidence>
<evidence type="ECO:0000256" key="1">
    <source>
        <dbReference type="ARBA" id="ARBA00004651"/>
    </source>
</evidence>
<dbReference type="PANTHER" id="PTHR42703">
    <property type="entry name" value="NADH DEHYDROGENASE"/>
    <property type="match status" value="1"/>
</dbReference>
<feature type="transmembrane region" description="Helical" evidence="8">
    <location>
        <begin position="332"/>
        <end position="356"/>
    </location>
</feature>
<evidence type="ECO:0000256" key="6">
    <source>
        <dbReference type="ARBA" id="ARBA00023136"/>
    </source>
</evidence>
<keyword evidence="5 8" id="KW-1133">Transmembrane helix</keyword>
<dbReference type="RefSeq" id="WP_099310305.1">
    <property type="nucleotide sequence ID" value="NZ_CP032101.1"/>
</dbReference>
<dbReference type="EMBL" id="CP032101">
    <property type="protein sequence ID" value="AXX87497.1"/>
    <property type="molecule type" value="Genomic_DNA"/>
</dbReference>
<keyword evidence="4 7" id="KW-0812">Transmembrane</keyword>
<feature type="domain" description="NADH:quinone oxidoreductase/Mrp antiporter transmembrane" evidence="9">
    <location>
        <begin position="129"/>
        <end position="419"/>
    </location>
</feature>
<dbReference type="PANTHER" id="PTHR42703:SF1">
    <property type="entry name" value="NA(+)_H(+) ANTIPORTER SUBUNIT D1"/>
    <property type="match status" value="1"/>
</dbReference>
<gene>
    <name evidence="10" type="primary">mnhD</name>
    <name evidence="10" type="ORF">AMRN_1769</name>
    <name evidence="11" type="ORF">CPH92_03000</name>
</gene>
<dbReference type="GO" id="GO:0008137">
    <property type="term" value="F:NADH dehydrogenase (ubiquinone) activity"/>
    <property type="evidence" value="ECO:0007669"/>
    <property type="project" value="InterPro"/>
</dbReference>
<evidence type="ECO:0000256" key="3">
    <source>
        <dbReference type="ARBA" id="ARBA00022475"/>
    </source>
</evidence>
<dbReference type="InterPro" id="IPR003918">
    <property type="entry name" value="NADH_UbQ_OxRdtase"/>
</dbReference>
<dbReference type="GO" id="GO:0042773">
    <property type="term" value="P:ATP synthesis coupled electron transport"/>
    <property type="evidence" value="ECO:0007669"/>
    <property type="project" value="InterPro"/>
</dbReference>
<dbReference type="PRINTS" id="PR01437">
    <property type="entry name" value="NUOXDRDTASE4"/>
</dbReference>
<dbReference type="NCBIfam" id="NF009309">
    <property type="entry name" value="PRK12666.1"/>
    <property type="match status" value="1"/>
</dbReference>
<accession>A0A347TLL9</accession>
<reference evidence="12" key="1">
    <citation type="submission" date="2017-09" db="EMBL/GenBank/DDBJ databases">
        <title>Arcobacter canalis sp. nov., a new species isolated from a water canal contaminated with urban sewage.</title>
        <authorList>
            <person name="Perez-Cataluna A."/>
            <person name="Salas-Masso N."/>
            <person name="Figueras M.J."/>
        </authorList>
    </citation>
    <scope>NUCLEOTIDE SEQUENCE [LARGE SCALE GENOMIC DNA]</scope>
    <source>
        <strain evidence="12">CECT 7727</strain>
    </source>
</reference>
<comment type="similarity">
    <text evidence="2">Belongs to the CPA3 antiporters (TC 2.A.63) subunit D family.</text>
</comment>
<feature type="transmembrane region" description="Helical" evidence="8">
    <location>
        <begin position="131"/>
        <end position="149"/>
    </location>
</feature>
<feature type="transmembrane region" description="Helical" evidence="8">
    <location>
        <begin position="6"/>
        <end position="22"/>
    </location>
</feature>
<reference evidence="11" key="2">
    <citation type="submission" date="2017-09" db="EMBL/GenBank/DDBJ databases">
        <authorList>
            <person name="Perez-Cataluna A."/>
            <person name="Figueras M.J."/>
            <person name="Salas-Masso N."/>
        </authorList>
    </citation>
    <scope>NUCLEOTIDE SEQUENCE</scope>
    <source>
        <strain evidence="11">CECT 7727</strain>
    </source>
</reference>
<feature type="transmembrane region" description="Helical" evidence="8">
    <location>
        <begin position="161"/>
        <end position="185"/>
    </location>
</feature>
<feature type="transmembrane region" description="Helical" evidence="8">
    <location>
        <begin position="205"/>
        <end position="231"/>
    </location>
</feature>
<feature type="transmembrane region" description="Helical" evidence="8">
    <location>
        <begin position="29"/>
        <end position="50"/>
    </location>
</feature>
<dbReference type="EMBL" id="NXAO01000013">
    <property type="protein sequence ID" value="PHO16160.1"/>
    <property type="molecule type" value="Genomic_DNA"/>
</dbReference>
<name>A0A347TLL9_9BACT</name>
<evidence type="ECO:0000313" key="11">
    <source>
        <dbReference type="EMBL" id="PHO16160.1"/>
    </source>
</evidence>
<evidence type="ECO:0000313" key="12">
    <source>
        <dbReference type="Proteomes" id="UP000224740"/>
    </source>
</evidence>
<evidence type="ECO:0000256" key="5">
    <source>
        <dbReference type="ARBA" id="ARBA00022989"/>
    </source>
</evidence>
<organism evidence="10 13">
    <name type="scientific">Malaciobacter marinus</name>
    <dbReference type="NCBI Taxonomy" id="505249"/>
    <lineage>
        <taxon>Bacteria</taxon>
        <taxon>Pseudomonadati</taxon>
        <taxon>Campylobacterota</taxon>
        <taxon>Epsilonproteobacteria</taxon>
        <taxon>Campylobacterales</taxon>
        <taxon>Arcobacteraceae</taxon>
        <taxon>Malaciobacter</taxon>
    </lineage>
</organism>
<sequence>MTHTPIIPILIPLIAAFSILITKRYGFKVGQTISLLSIIALIFVSIFTLIDITSTEEVLVYKLGNWEAPFGIVLVLDSLSILMVSITSLLAFGALWYAISEKIDKEGVHFHSLFQLQIFGLNGAFLTGDIFNLFVFFEILLLASYSLLLHGKAEGRTKAGLHYVIINLIGSTLFLFAVGTLYGILGTLNIADMAYKVSLLDSENISVVAAAGLLLLVVFGLKSAMFPLYLWLPSAYGKTSAPVAALFAIMTKVGLYAIIRVHGTIFGENAGELAYYYIPWVLNIGLITLTLATFGVLASKEIRNQVAYLVLTSVSILLIAIGINSQDALGGAIYYMIHSTFLAAGFFLVADVILKARTTGYFDKQMPIFKEAIIIGALFFIFAVAVAGLPPLSGFFGKIMILSASLEHTHTAIILSVVLISSLLIIIALSKSGSAIFYDTTLDVEPLDEYKLSKSTLASIFFLFLFAPLLVIFANPITEFTNTIAANLFDTSKYITTVINIEEVIK</sequence>
<keyword evidence="12" id="KW-1185">Reference proteome</keyword>
<reference evidence="10 13" key="3">
    <citation type="submission" date="2018-08" db="EMBL/GenBank/DDBJ databases">
        <title>Complete genome of the Arcobacter marinus type strain JCM 15502.</title>
        <authorList>
            <person name="Miller W.G."/>
            <person name="Yee E."/>
            <person name="Huynh S."/>
            <person name="Parker C.T."/>
        </authorList>
    </citation>
    <scope>NUCLEOTIDE SEQUENCE [LARGE SCALE GENOMIC DNA]</scope>
    <source>
        <strain evidence="10 13">JCM 15502</strain>
    </source>
</reference>
<feature type="transmembrane region" description="Helical" evidence="8">
    <location>
        <begin position="70"/>
        <end position="96"/>
    </location>
</feature>
<dbReference type="KEGG" id="amar:AMRN_1769"/>
<feature type="transmembrane region" description="Helical" evidence="8">
    <location>
        <begin position="368"/>
        <end position="389"/>
    </location>
</feature>
<evidence type="ECO:0000256" key="8">
    <source>
        <dbReference type="SAM" id="Phobius"/>
    </source>
</evidence>
<dbReference type="GO" id="GO:0005886">
    <property type="term" value="C:plasma membrane"/>
    <property type="evidence" value="ECO:0007669"/>
    <property type="project" value="UniProtKB-SubCell"/>
</dbReference>
<protein>
    <submittedName>
        <fullName evidence="11">Monovalent cation/H+ antiporter subunit D</fullName>
    </submittedName>
    <submittedName>
        <fullName evidence="10">Multisubunit sodium:proton antiporter, MnhD subunit</fullName>
    </submittedName>
</protein>
<feature type="transmembrane region" description="Helical" evidence="8">
    <location>
        <begin position="243"/>
        <end position="262"/>
    </location>
</feature>
<feature type="transmembrane region" description="Helical" evidence="8">
    <location>
        <begin position="456"/>
        <end position="474"/>
    </location>
</feature>
<dbReference type="Pfam" id="PF00361">
    <property type="entry name" value="Proton_antipo_M"/>
    <property type="match status" value="1"/>
</dbReference>
<evidence type="ECO:0000256" key="2">
    <source>
        <dbReference type="ARBA" id="ARBA00005346"/>
    </source>
</evidence>
<evidence type="ECO:0000256" key="4">
    <source>
        <dbReference type="ARBA" id="ARBA00022692"/>
    </source>
</evidence>
<evidence type="ECO:0000259" key="9">
    <source>
        <dbReference type="Pfam" id="PF00361"/>
    </source>
</evidence>
<proteinExistence type="inferred from homology"/>
<feature type="transmembrane region" description="Helical" evidence="8">
    <location>
        <begin position="409"/>
        <end position="429"/>
    </location>
</feature>